<organism evidence="2">
    <name type="scientific">Anopheles coluzzii</name>
    <name type="common">African malaria mosquito</name>
    <dbReference type="NCBI Taxonomy" id="1518534"/>
    <lineage>
        <taxon>Eukaryota</taxon>
        <taxon>Metazoa</taxon>
        <taxon>Ecdysozoa</taxon>
        <taxon>Arthropoda</taxon>
        <taxon>Hexapoda</taxon>
        <taxon>Insecta</taxon>
        <taxon>Pterygota</taxon>
        <taxon>Neoptera</taxon>
        <taxon>Endopterygota</taxon>
        <taxon>Diptera</taxon>
        <taxon>Nematocera</taxon>
        <taxon>Culicoidea</taxon>
        <taxon>Culicidae</taxon>
        <taxon>Anophelinae</taxon>
        <taxon>Anopheles</taxon>
    </lineage>
</organism>
<feature type="region of interest" description="Disordered" evidence="1">
    <location>
        <begin position="61"/>
        <end position="81"/>
    </location>
</feature>
<accession>A0A8W7PYK5</accession>
<dbReference type="AlphaFoldDB" id="A0A8W7PYK5"/>
<evidence type="ECO:0000256" key="1">
    <source>
        <dbReference type="SAM" id="MobiDB-lite"/>
    </source>
</evidence>
<proteinExistence type="predicted"/>
<protein>
    <submittedName>
        <fullName evidence="2">Uncharacterized protein</fullName>
    </submittedName>
</protein>
<feature type="compositionally biased region" description="Polar residues" evidence="1">
    <location>
        <begin position="63"/>
        <end position="81"/>
    </location>
</feature>
<dbReference type="EnsemblMetazoa" id="ACOM039893-RA">
    <property type="protein sequence ID" value="ACOM039893-PA.1"/>
    <property type="gene ID" value="ACOM039893"/>
</dbReference>
<name>A0A8W7PYK5_ANOCL</name>
<reference evidence="2" key="1">
    <citation type="submission" date="2022-08" db="UniProtKB">
        <authorList>
            <consortium name="EnsemblMetazoa"/>
        </authorList>
    </citation>
    <scope>IDENTIFICATION</scope>
</reference>
<dbReference type="Proteomes" id="UP000075882">
    <property type="component" value="Unassembled WGS sequence"/>
</dbReference>
<evidence type="ECO:0000313" key="2">
    <source>
        <dbReference type="EnsemblMetazoa" id="ACOM039893-PA.1"/>
    </source>
</evidence>
<sequence>MDFLRPPKGMHATNAYRIRCPVTEYSSSRHYTHQNSSSIRFSMEQAAAIRTPSRLRMAARSMPRSSTFSMSRKSPTQCVTGRSVNWQRSFREGSGTVTWGSPR</sequence>